<reference evidence="3 4" key="1">
    <citation type="submission" date="2022-04" db="EMBL/GenBank/DDBJ databases">
        <title>Positive selection, recombination, and allopatry shape intraspecific diversity of widespread and dominant cyanobacteria.</title>
        <authorList>
            <person name="Wei J."/>
            <person name="Shu W."/>
            <person name="Hu C."/>
        </authorList>
    </citation>
    <scope>NUCLEOTIDE SEQUENCE [LARGE SCALE GENOMIC DNA]</scope>
    <source>
        <strain evidence="3 4">DQ-A4</strain>
    </source>
</reference>
<gene>
    <name evidence="3" type="ORF">NC992_06135</name>
</gene>
<feature type="transmembrane region" description="Helical" evidence="1">
    <location>
        <begin position="20"/>
        <end position="43"/>
    </location>
</feature>
<accession>A0ABV0K1U9</accession>
<dbReference type="Pfam" id="PF02698">
    <property type="entry name" value="DUF218"/>
    <property type="match status" value="1"/>
</dbReference>
<dbReference type="Proteomes" id="UP001482513">
    <property type="component" value="Unassembled WGS sequence"/>
</dbReference>
<protein>
    <submittedName>
        <fullName evidence="3">YdcF family protein</fullName>
    </submittedName>
</protein>
<organism evidence="3 4">
    <name type="scientific">Leptolyngbya subtilissima DQ-A4</name>
    <dbReference type="NCBI Taxonomy" id="2933933"/>
    <lineage>
        <taxon>Bacteria</taxon>
        <taxon>Bacillati</taxon>
        <taxon>Cyanobacteriota</taxon>
        <taxon>Cyanophyceae</taxon>
        <taxon>Leptolyngbyales</taxon>
        <taxon>Leptolyngbyaceae</taxon>
        <taxon>Leptolyngbya group</taxon>
        <taxon>Leptolyngbya</taxon>
    </lineage>
</organism>
<evidence type="ECO:0000313" key="4">
    <source>
        <dbReference type="Proteomes" id="UP001482513"/>
    </source>
</evidence>
<dbReference type="EMBL" id="JAMPKX010000002">
    <property type="protein sequence ID" value="MEP0946445.1"/>
    <property type="molecule type" value="Genomic_DNA"/>
</dbReference>
<evidence type="ECO:0000256" key="1">
    <source>
        <dbReference type="SAM" id="Phobius"/>
    </source>
</evidence>
<name>A0ABV0K1U9_9CYAN</name>
<evidence type="ECO:0000259" key="2">
    <source>
        <dbReference type="Pfam" id="PF02698"/>
    </source>
</evidence>
<keyword evidence="1" id="KW-0472">Membrane</keyword>
<sequence>MLEPLRTDFARRWPKLTWKLGYWFFSPKKVTPVLLVVIAVVLVTSEPEYSWRMAVAGLALLVAYGVVMSPLFSIPATALLSSCVPRDTGESADAIVVLARNGRIQGDRYNTAVDMLAEGRSPNLLIMGLSQGVTVLKALDQRHLSPNLMLSAVCVKTTKQEAESAAVALGARGLKRVILITDTPHMLRAWLTFKGLGFAVVPHIEPLPVGVAGRERSLLAIREYLGLVSYAGLGRFQRKSPITLPQVAGAMADDLSADRRFMTAEQIRQTFRLS</sequence>
<proteinExistence type="predicted"/>
<dbReference type="InterPro" id="IPR003848">
    <property type="entry name" value="DUF218"/>
</dbReference>
<keyword evidence="1" id="KW-1133">Transmembrane helix</keyword>
<feature type="transmembrane region" description="Helical" evidence="1">
    <location>
        <begin position="55"/>
        <end position="80"/>
    </location>
</feature>
<evidence type="ECO:0000313" key="3">
    <source>
        <dbReference type="EMBL" id="MEP0946445.1"/>
    </source>
</evidence>
<feature type="domain" description="DUF218" evidence="2">
    <location>
        <begin position="93"/>
        <end position="226"/>
    </location>
</feature>
<comment type="caution">
    <text evidence="3">The sequence shown here is derived from an EMBL/GenBank/DDBJ whole genome shotgun (WGS) entry which is preliminary data.</text>
</comment>
<keyword evidence="4" id="KW-1185">Reference proteome</keyword>
<keyword evidence="1" id="KW-0812">Transmembrane</keyword>
<dbReference type="CDD" id="cd06259">
    <property type="entry name" value="YdcF-like"/>
    <property type="match status" value="1"/>
</dbReference>